<dbReference type="PROSITE" id="PS51257">
    <property type="entry name" value="PROKAR_LIPOPROTEIN"/>
    <property type="match status" value="1"/>
</dbReference>
<evidence type="ECO:0000313" key="5">
    <source>
        <dbReference type="Proteomes" id="UP000261082"/>
    </source>
</evidence>
<feature type="repeat" description="TPR" evidence="3">
    <location>
        <begin position="337"/>
        <end position="370"/>
    </location>
</feature>
<keyword evidence="2 3" id="KW-0802">TPR repeat</keyword>
<gene>
    <name evidence="4" type="ORF">DZ858_14425</name>
</gene>
<feature type="repeat" description="TPR" evidence="3">
    <location>
        <begin position="269"/>
        <end position="302"/>
    </location>
</feature>
<dbReference type="SMART" id="SM00028">
    <property type="entry name" value="TPR"/>
    <property type="match status" value="12"/>
</dbReference>
<feature type="repeat" description="TPR" evidence="3">
    <location>
        <begin position="21"/>
        <end position="54"/>
    </location>
</feature>
<accession>A0A3E1Q8G6</accession>
<keyword evidence="5" id="KW-1185">Reference proteome</keyword>
<protein>
    <submittedName>
        <fullName evidence="4">Tetratricopeptide repeat protein</fullName>
    </submittedName>
</protein>
<dbReference type="Proteomes" id="UP000261082">
    <property type="component" value="Unassembled WGS sequence"/>
</dbReference>
<dbReference type="SUPFAM" id="SSF48452">
    <property type="entry name" value="TPR-like"/>
    <property type="match status" value="2"/>
</dbReference>
<name>A0A3E1Q8G6_9FLAO</name>
<feature type="repeat" description="TPR" evidence="3">
    <location>
        <begin position="371"/>
        <end position="404"/>
    </location>
</feature>
<dbReference type="Pfam" id="PF13414">
    <property type="entry name" value="TPR_11"/>
    <property type="match status" value="1"/>
</dbReference>
<dbReference type="PROSITE" id="PS50005">
    <property type="entry name" value="TPR"/>
    <property type="match status" value="7"/>
</dbReference>
<organism evidence="4 5">
    <name type="scientific">Marixanthomonas ophiurae</name>
    <dbReference type="NCBI Taxonomy" id="387659"/>
    <lineage>
        <taxon>Bacteria</taxon>
        <taxon>Pseudomonadati</taxon>
        <taxon>Bacteroidota</taxon>
        <taxon>Flavobacteriia</taxon>
        <taxon>Flavobacteriales</taxon>
        <taxon>Flavobacteriaceae</taxon>
        <taxon>Marixanthomonas</taxon>
    </lineage>
</organism>
<dbReference type="Pfam" id="PF13431">
    <property type="entry name" value="TPR_17"/>
    <property type="match status" value="1"/>
</dbReference>
<evidence type="ECO:0000256" key="2">
    <source>
        <dbReference type="ARBA" id="ARBA00022803"/>
    </source>
</evidence>
<dbReference type="InterPro" id="IPR050498">
    <property type="entry name" value="Ycf3"/>
</dbReference>
<evidence type="ECO:0000256" key="3">
    <source>
        <dbReference type="PROSITE-ProRule" id="PRU00339"/>
    </source>
</evidence>
<evidence type="ECO:0000313" key="4">
    <source>
        <dbReference type="EMBL" id="RFN58412.1"/>
    </source>
</evidence>
<dbReference type="RefSeq" id="WP_117160359.1">
    <property type="nucleotide sequence ID" value="NZ_QVID01000002.1"/>
</dbReference>
<feature type="repeat" description="TPR" evidence="3">
    <location>
        <begin position="197"/>
        <end position="230"/>
    </location>
</feature>
<dbReference type="InterPro" id="IPR019734">
    <property type="entry name" value="TPR_rpt"/>
</dbReference>
<evidence type="ECO:0000256" key="1">
    <source>
        <dbReference type="ARBA" id="ARBA00022737"/>
    </source>
</evidence>
<comment type="caution">
    <text evidence="4">The sequence shown here is derived from an EMBL/GenBank/DDBJ whole genome shotgun (WGS) entry which is preliminary data.</text>
</comment>
<feature type="repeat" description="TPR" evidence="3">
    <location>
        <begin position="303"/>
        <end position="336"/>
    </location>
</feature>
<dbReference type="InterPro" id="IPR011990">
    <property type="entry name" value="TPR-like_helical_dom_sf"/>
</dbReference>
<dbReference type="OrthoDB" id="1467539at2"/>
<sequence>MNFNKLSIIGLLILFVSCQEKKASKTTAENYFKEQKYEQALNELDKLIEQEPDSVSHYGLRVLTYSNLGMFREEIKDLNKIIELNDNKSITAHNERAIAYIRLGENEKALEDINYVIDNKEDTEGISQVYIQKASILFTLNDFENSKIFYNKALEINDNNDKTITSQALIGLANISDNPKDALNFLNRAIEIDTVSGLAYGARGAIFLEQENIENAFKDFQKAKKYDSYNPDIHFNIGQLYANYSNEIDSATYYFEKAIKLAPQAQNNDMINTNLGVLKHRSGKLDEALEHFKTAEKLNSKNDLLLFNYSMLLSDMGKNSEALDKINKAITINPKDPEYYNLKGSILIGQSNYEDAEQTFLKAIEINPNYGAPYYNLGYLNSEQNNIRKAIKYYNKAVQLDFDLPATLVNRALLLFKINQSQEACADLNRALQLGRTDIKSLIERKCG</sequence>
<keyword evidence="1" id="KW-0677">Repeat</keyword>
<dbReference type="AlphaFoldDB" id="A0A3E1Q8G6"/>
<proteinExistence type="predicted"/>
<dbReference type="EMBL" id="QVID01000002">
    <property type="protein sequence ID" value="RFN58412.1"/>
    <property type="molecule type" value="Genomic_DNA"/>
</dbReference>
<dbReference type="Pfam" id="PF13181">
    <property type="entry name" value="TPR_8"/>
    <property type="match status" value="1"/>
</dbReference>
<dbReference type="PANTHER" id="PTHR44858">
    <property type="entry name" value="TETRATRICOPEPTIDE REPEAT PROTEIN 6"/>
    <property type="match status" value="1"/>
</dbReference>
<dbReference type="PANTHER" id="PTHR44858:SF1">
    <property type="entry name" value="UDP-N-ACETYLGLUCOSAMINE--PEPTIDE N-ACETYLGLUCOSAMINYLTRANSFERASE SPINDLY-RELATED"/>
    <property type="match status" value="1"/>
</dbReference>
<dbReference type="Pfam" id="PF14559">
    <property type="entry name" value="TPR_19"/>
    <property type="match status" value="1"/>
</dbReference>
<feature type="repeat" description="TPR" evidence="3">
    <location>
        <begin position="127"/>
        <end position="160"/>
    </location>
</feature>
<dbReference type="Gene3D" id="1.25.40.10">
    <property type="entry name" value="Tetratricopeptide repeat domain"/>
    <property type="match status" value="4"/>
</dbReference>
<reference evidence="4 5" key="1">
    <citation type="journal article" date="2007" name="Int. J. Syst. Evol. Microbiol.">
        <title>Marixanthomonas ophiurae gen. nov., sp. nov., a marine bacterium of the family Flavobacteriaceae isolated from a deep-sea brittle star.</title>
        <authorList>
            <person name="Romanenko L.A."/>
            <person name="Uchino M."/>
            <person name="Frolova G.M."/>
            <person name="Mikhailov V.V."/>
        </authorList>
    </citation>
    <scope>NUCLEOTIDE SEQUENCE [LARGE SCALE GENOMIC DNA]</scope>
    <source>
        <strain evidence="4 5">KMM 3046</strain>
    </source>
</reference>
<dbReference type="Pfam" id="PF13174">
    <property type="entry name" value="TPR_6"/>
    <property type="match status" value="1"/>
</dbReference>